<proteinExistence type="predicted"/>
<feature type="transmembrane region" description="Helical" evidence="1">
    <location>
        <begin position="7"/>
        <end position="28"/>
    </location>
</feature>
<dbReference type="RefSeq" id="WP_214439615.1">
    <property type="nucleotide sequence ID" value="NZ_JAECZB010000029.1"/>
</dbReference>
<reference evidence="2 3" key="1">
    <citation type="journal article" date="2021" name="Int. J. Syst. Evol. Microbiol.">
        <title>Amazonocrinis nigriterrae gen. nov., sp. nov., Atlanticothrix silvestris gen. nov., sp. nov. and Dendronalium phyllosphericum gen. nov., sp. nov., nostocacean cyanobacteria from Brazilian environments.</title>
        <authorList>
            <person name="Alvarenga D.O."/>
            <person name="Andreote A.P.D."/>
            <person name="Branco L.H.Z."/>
            <person name="Delbaje E."/>
            <person name="Cruz R.B."/>
            <person name="Varani A.M."/>
            <person name="Fiore M.F."/>
        </authorList>
    </citation>
    <scope>NUCLEOTIDE SEQUENCE [LARGE SCALE GENOMIC DNA]</scope>
    <source>
        <strain evidence="2 3">CENA357</strain>
    </source>
</reference>
<keyword evidence="3" id="KW-1185">Reference proteome</keyword>
<feature type="transmembrane region" description="Helical" evidence="1">
    <location>
        <begin position="67"/>
        <end position="88"/>
    </location>
</feature>
<name>A0A8J7HIT0_9CYAN</name>
<dbReference type="PROSITE" id="PS51257">
    <property type="entry name" value="PROKAR_LIPOPROTEIN"/>
    <property type="match status" value="1"/>
</dbReference>
<protein>
    <submittedName>
        <fullName evidence="2">Uncharacterized protein</fullName>
    </submittedName>
</protein>
<keyword evidence="1" id="KW-0812">Transmembrane</keyword>
<keyword evidence="1" id="KW-0472">Membrane</keyword>
<comment type="caution">
    <text evidence="2">The sequence shown here is derived from an EMBL/GenBank/DDBJ whole genome shotgun (WGS) entry which is preliminary data.</text>
</comment>
<dbReference type="EMBL" id="JAECZB010000029">
    <property type="protein sequence ID" value="MBH8553326.1"/>
    <property type="molecule type" value="Genomic_DNA"/>
</dbReference>
<evidence type="ECO:0000313" key="3">
    <source>
        <dbReference type="Proteomes" id="UP000599391"/>
    </source>
</evidence>
<keyword evidence="1" id="KW-1133">Transmembrane helix</keyword>
<accession>A0A8J7HIT0</accession>
<feature type="transmembrane region" description="Helical" evidence="1">
    <location>
        <begin position="34"/>
        <end position="55"/>
    </location>
</feature>
<sequence length="90" mass="9500">MAKAVHLGAWFLTGCIASSFVAWLGALHPALFRAMWIVYIVAAAALGLALVTDDASRQFLKLAEPDYYALLIAIAAAILLGGLLTWLIGG</sequence>
<dbReference type="AlphaFoldDB" id="A0A8J7HIT0"/>
<organism evidence="2 3">
    <name type="scientific">Atlanticothrix silvestris CENA357</name>
    <dbReference type="NCBI Taxonomy" id="1725252"/>
    <lineage>
        <taxon>Bacteria</taxon>
        <taxon>Bacillati</taxon>
        <taxon>Cyanobacteriota</taxon>
        <taxon>Cyanophyceae</taxon>
        <taxon>Nostocales</taxon>
        <taxon>Nodulariaceae</taxon>
        <taxon>Atlanticothrix</taxon>
        <taxon>Atlanticothrix silvestris</taxon>
    </lineage>
</organism>
<evidence type="ECO:0000313" key="2">
    <source>
        <dbReference type="EMBL" id="MBH8553326.1"/>
    </source>
</evidence>
<dbReference type="Proteomes" id="UP000599391">
    <property type="component" value="Unassembled WGS sequence"/>
</dbReference>
<evidence type="ECO:0000256" key="1">
    <source>
        <dbReference type="SAM" id="Phobius"/>
    </source>
</evidence>
<gene>
    <name evidence="2" type="ORF">I8751_13265</name>
</gene>